<evidence type="ECO:0000313" key="4">
    <source>
        <dbReference type="Proteomes" id="UP000216885"/>
    </source>
</evidence>
<gene>
    <name evidence="3" type="ORF">CAL20_20520</name>
</gene>
<sequence length="239" mass="25437">MSALVDVKYQDGLCRITLQRPEKMNALSAELVEGLIEAVDEAHARHSEAIVFQGNGKNFSAGFDFGGYQEQSEGDLLLRFVRLEQLLQKVAASPALTLALAHGRNFGAGVDLFGACRLRVAAPDASFRMPGLKFGLVLGTRRFAAVVGAQTAHDVLIHTRTFNAESALQMGFATSLAEVSEWDAVAAAARVSARELSSSAREQLHAVLGGSESDADLASLVRSAAAPGLKSRIRAYLNP</sequence>
<dbReference type="GO" id="GO:0006635">
    <property type="term" value="P:fatty acid beta-oxidation"/>
    <property type="evidence" value="ECO:0007669"/>
    <property type="project" value="TreeGrafter"/>
</dbReference>
<proteinExistence type="predicted"/>
<organism evidence="3 4">
    <name type="scientific">Bordetella genomosp. 4</name>
    <dbReference type="NCBI Taxonomy" id="463044"/>
    <lineage>
        <taxon>Bacteria</taxon>
        <taxon>Pseudomonadati</taxon>
        <taxon>Pseudomonadota</taxon>
        <taxon>Betaproteobacteria</taxon>
        <taxon>Burkholderiales</taxon>
        <taxon>Alcaligenaceae</taxon>
        <taxon>Bordetella</taxon>
    </lineage>
</organism>
<dbReference type="SUPFAM" id="SSF52096">
    <property type="entry name" value="ClpP/crotonase"/>
    <property type="match status" value="1"/>
</dbReference>
<accession>A0A261TT46</accession>
<dbReference type="PANTHER" id="PTHR11941:SF169">
    <property type="entry name" value="(7AS)-7A-METHYL-1,5-DIOXO-2,3,5,6,7,7A-HEXAHYDRO-1H-INDENE-CARBOXYL-COA HYDROLASE"/>
    <property type="match status" value="1"/>
</dbReference>
<dbReference type="GO" id="GO:0016829">
    <property type="term" value="F:lyase activity"/>
    <property type="evidence" value="ECO:0007669"/>
    <property type="project" value="UniProtKB-KW"/>
</dbReference>
<evidence type="ECO:0000256" key="2">
    <source>
        <dbReference type="ARBA" id="ARBA00023239"/>
    </source>
</evidence>
<protein>
    <submittedName>
        <fullName evidence="3">Enoyl-CoA hydratase</fullName>
    </submittedName>
</protein>
<name>A0A261TT46_9BORD</name>
<dbReference type="CDD" id="cd06558">
    <property type="entry name" value="crotonase-like"/>
    <property type="match status" value="1"/>
</dbReference>
<dbReference type="PANTHER" id="PTHR11941">
    <property type="entry name" value="ENOYL-COA HYDRATASE-RELATED"/>
    <property type="match status" value="1"/>
</dbReference>
<keyword evidence="1" id="KW-0443">Lipid metabolism</keyword>
<dbReference type="EMBL" id="NEVQ01000021">
    <property type="protein sequence ID" value="OZI52342.1"/>
    <property type="molecule type" value="Genomic_DNA"/>
</dbReference>
<comment type="caution">
    <text evidence="3">The sequence shown here is derived from an EMBL/GenBank/DDBJ whole genome shotgun (WGS) entry which is preliminary data.</text>
</comment>
<evidence type="ECO:0000256" key="1">
    <source>
        <dbReference type="ARBA" id="ARBA00023098"/>
    </source>
</evidence>
<evidence type="ECO:0000313" key="3">
    <source>
        <dbReference type="EMBL" id="OZI52342.1"/>
    </source>
</evidence>
<keyword evidence="4" id="KW-1185">Reference proteome</keyword>
<keyword evidence="2" id="KW-0456">Lyase</keyword>
<dbReference type="AlphaFoldDB" id="A0A261TT46"/>
<dbReference type="Gene3D" id="3.90.226.10">
    <property type="entry name" value="2-enoyl-CoA Hydratase, Chain A, domain 1"/>
    <property type="match status" value="1"/>
</dbReference>
<dbReference type="Proteomes" id="UP000216885">
    <property type="component" value="Unassembled WGS sequence"/>
</dbReference>
<dbReference type="InterPro" id="IPR001753">
    <property type="entry name" value="Enoyl-CoA_hydra/iso"/>
</dbReference>
<reference evidence="3 4" key="1">
    <citation type="submission" date="2017-05" db="EMBL/GenBank/DDBJ databases">
        <title>Complete and WGS of Bordetella genogroups.</title>
        <authorList>
            <person name="Spilker T."/>
            <person name="LiPuma J."/>
        </authorList>
    </citation>
    <scope>NUCLEOTIDE SEQUENCE [LARGE SCALE GENOMIC DNA]</scope>
    <source>
        <strain evidence="3 4">AU9919</strain>
    </source>
</reference>
<dbReference type="Pfam" id="PF00378">
    <property type="entry name" value="ECH_1"/>
    <property type="match status" value="1"/>
</dbReference>
<dbReference type="RefSeq" id="WP_094838836.1">
    <property type="nucleotide sequence ID" value="NZ_NEVQ01000021.1"/>
</dbReference>
<dbReference type="InterPro" id="IPR029045">
    <property type="entry name" value="ClpP/crotonase-like_dom_sf"/>
</dbReference>